<accession>A0AC35G9E3</accession>
<reference evidence="2" key="1">
    <citation type="submission" date="2022-11" db="UniProtKB">
        <authorList>
            <consortium name="WormBaseParasite"/>
        </authorList>
    </citation>
    <scope>IDENTIFICATION</scope>
</reference>
<sequence>MNVDIINFSVGGFPRDEFELMKKMVEKHGIIILNAAGNDGPITFSHDELNEYQNCVLNIGSCLSSETKHILYNINYDKAYVPPIVSPFSSQGPMHQSGGCGVTLVAPGHGVAEMPRHYSYKTQLYAATSYCCPNAVGAILCLISGLKAKSIPITFLKIKLAIINTAFLPKNGCKLSFGNGIIQIKSAFKFYVKNLNNFPIQITNITASLIEKNMLWKKLWDNSDCKSGITLKVTDKNKKIYNYVVKINVNSNFSNENLIKIKWILKLSKNAETFIKGLSTVNDNDEFSFNIDITELKGNSINYAEIIGFDSSNLFWGPLLYFSITIIIPKNFYETEKIDEIIELNSIFLYRLFIPPFSSEICRFFVQLKCLEEEEVEVQVKFS</sequence>
<evidence type="ECO:0000313" key="2">
    <source>
        <dbReference type="WBParaSite" id="PS1159_v2.g3020.t1"/>
    </source>
</evidence>
<evidence type="ECO:0000313" key="1">
    <source>
        <dbReference type="Proteomes" id="UP000887580"/>
    </source>
</evidence>
<organism evidence="1 2">
    <name type="scientific">Panagrolaimus sp. PS1159</name>
    <dbReference type="NCBI Taxonomy" id="55785"/>
    <lineage>
        <taxon>Eukaryota</taxon>
        <taxon>Metazoa</taxon>
        <taxon>Ecdysozoa</taxon>
        <taxon>Nematoda</taxon>
        <taxon>Chromadorea</taxon>
        <taxon>Rhabditida</taxon>
        <taxon>Tylenchina</taxon>
        <taxon>Panagrolaimomorpha</taxon>
        <taxon>Panagrolaimoidea</taxon>
        <taxon>Panagrolaimidae</taxon>
        <taxon>Panagrolaimus</taxon>
    </lineage>
</organism>
<name>A0AC35G9E3_9BILA</name>
<protein>
    <submittedName>
        <fullName evidence="2">Peptidase S8/S53 domain-containing protein</fullName>
    </submittedName>
</protein>
<dbReference type="Proteomes" id="UP000887580">
    <property type="component" value="Unplaced"/>
</dbReference>
<dbReference type="WBParaSite" id="PS1159_v2.g3020.t1">
    <property type="protein sequence ID" value="PS1159_v2.g3020.t1"/>
    <property type="gene ID" value="PS1159_v2.g3020"/>
</dbReference>
<proteinExistence type="predicted"/>